<sequence length="384" mass="44899">MVTVPFQAMLTVDTIPESFIRKFGSPPNISVHGLLAAFLTHGDPEDLVKYDLWKSVWPTRKDFEDSMPCLWPRDLRISNSEYDGADISHPSRAIFLSPSISGRWNTLRNRKIQQKECEYESHHQNLLAQQEKRLRTAWDSALAVFPDTDWETFSYYWFIVNTRSFYYVMPGNDPPEDRNDALALVPFADYFNHSDIACDADFNGKEYTFRAAKSYERGEEIFMCYGAHPNDFLFAEYGFFLEENEWEVLYLDDIVFRILSPSDRDELRLQQYYGEYRRNYQMTSAGVCYRTEIVACMKYMTRKDWRNYVLGISTKGVNAAKSLSIIQGWIRAYMKEADKTLAALNLKQESSQGSDEDRGKLEMLLRRWRQIRVLCDEAFKAVSC</sequence>
<gene>
    <name evidence="2" type="ORF">MPDQ_002472</name>
</gene>
<dbReference type="PROSITE" id="PS50280">
    <property type="entry name" value="SET"/>
    <property type="match status" value="1"/>
</dbReference>
<protein>
    <recommendedName>
        <fullName evidence="1">SET domain-containing protein</fullName>
    </recommendedName>
</protein>
<evidence type="ECO:0000259" key="1">
    <source>
        <dbReference type="PROSITE" id="PS50280"/>
    </source>
</evidence>
<dbReference type="InterPro" id="IPR050600">
    <property type="entry name" value="SETD3_SETD6_MTase"/>
</dbReference>
<dbReference type="AlphaFoldDB" id="A0A507QPC7"/>
<name>A0A507QPC7_MONPU</name>
<feature type="domain" description="SET" evidence="1">
    <location>
        <begin position="90"/>
        <end position="226"/>
    </location>
</feature>
<dbReference type="STRING" id="5098.A0A507QPC7"/>
<dbReference type="Gene3D" id="3.90.1410.10">
    <property type="entry name" value="set domain protein methyltransferase, domain 1"/>
    <property type="match status" value="1"/>
</dbReference>
<dbReference type="InterPro" id="IPR001214">
    <property type="entry name" value="SET_dom"/>
</dbReference>
<dbReference type="EMBL" id="VIFY01000179">
    <property type="protein sequence ID" value="TQB68964.1"/>
    <property type="molecule type" value="Genomic_DNA"/>
</dbReference>
<dbReference type="GO" id="GO:0016279">
    <property type="term" value="F:protein-lysine N-methyltransferase activity"/>
    <property type="evidence" value="ECO:0007669"/>
    <property type="project" value="UniProtKB-ARBA"/>
</dbReference>
<comment type="caution">
    <text evidence="2">The sequence shown here is derived from an EMBL/GenBank/DDBJ whole genome shotgun (WGS) entry which is preliminary data.</text>
</comment>
<reference evidence="2 3" key="1">
    <citation type="submission" date="2019-06" db="EMBL/GenBank/DDBJ databases">
        <title>Wine fermentation using esterase from Monascus purpureus.</title>
        <authorList>
            <person name="Geng C."/>
            <person name="Zhang Y."/>
        </authorList>
    </citation>
    <scope>NUCLEOTIDE SEQUENCE [LARGE SCALE GENOMIC DNA]</scope>
    <source>
        <strain evidence="2">HQ1</strain>
    </source>
</reference>
<dbReference type="Proteomes" id="UP000319663">
    <property type="component" value="Unassembled WGS sequence"/>
</dbReference>
<evidence type="ECO:0000313" key="2">
    <source>
        <dbReference type="EMBL" id="TQB68964.1"/>
    </source>
</evidence>
<dbReference type="SUPFAM" id="SSF82199">
    <property type="entry name" value="SET domain"/>
    <property type="match status" value="1"/>
</dbReference>
<dbReference type="PANTHER" id="PTHR13271:SF137">
    <property type="entry name" value="SET DOMAIN-CONTAINING PROTEIN"/>
    <property type="match status" value="1"/>
</dbReference>
<dbReference type="Pfam" id="PF00856">
    <property type="entry name" value="SET"/>
    <property type="match status" value="1"/>
</dbReference>
<evidence type="ECO:0000313" key="3">
    <source>
        <dbReference type="Proteomes" id="UP000319663"/>
    </source>
</evidence>
<keyword evidence="3" id="KW-1185">Reference proteome</keyword>
<organism evidence="2 3">
    <name type="scientific">Monascus purpureus</name>
    <name type="common">Red mold</name>
    <name type="synonym">Monascus anka</name>
    <dbReference type="NCBI Taxonomy" id="5098"/>
    <lineage>
        <taxon>Eukaryota</taxon>
        <taxon>Fungi</taxon>
        <taxon>Dikarya</taxon>
        <taxon>Ascomycota</taxon>
        <taxon>Pezizomycotina</taxon>
        <taxon>Eurotiomycetes</taxon>
        <taxon>Eurotiomycetidae</taxon>
        <taxon>Eurotiales</taxon>
        <taxon>Aspergillaceae</taxon>
        <taxon>Monascus</taxon>
    </lineage>
</organism>
<dbReference type="InterPro" id="IPR046341">
    <property type="entry name" value="SET_dom_sf"/>
</dbReference>
<accession>A0A507QPC7</accession>
<proteinExistence type="predicted"/>
<dbReference type="PANTHER" id="PTHR13271">
    <property type="entry name" value="UNCHARACTERIZED PUTATIVE METHYLTRANSFERASE"/>
    <property type="match status" value="1"/>
</dbReference>